<evidence type="ECO:0000256" key="2">
    <source>
        <dbReference type="ARBA" id="ARBA00022737"/>
    </source>
</evidence>
<keyword evidence="5" id="KW-1185">Reference proteome</keyword>
<dbReference type="InterPro" id="IPR025875">
    <property type="entry name" value="Leu-rich_rpt_4"/>
</dbReference>
<dbReference type="FunFam" id="3.80.10.10:FF:001164">
    <property type="entry name" value="GH01279p"/>
    <property type="match status" value="1"/>
</dbReference>
<dbReference type="AlphaFoldDB" id="A0AAV8Y545"/>
<reference evidence="4" key="1">
    <citation type="journal article" date="2023" name="Insect Mol. Biol.">
        <title>Genome sequencing provides insights into the evolution of gene families encoding plant cell wall-degrading enzymes in longhorned beetles.</title>
        <authorList>
            <person name="Shin N.R."/>
            <person name="Okamura Y."/>
            <person name="Kirsch R."/>
            <person name="Pauchet Y."/>
        </authorList>
    </citation>
    <scope>NUCLEOTIDE SEQUENCE</scope>
    <source>
        <strain evidence="4">AMC_N1</strain>
    </source>
</reference>
<keyword evidence="3" id="KW-0472">Membrane</keyword>
<keyword evidence="3" id="KW-0812">Transmembrane</keyword>
<dbReference type="SUPFAM" id="SSF52058">
    <property type="entry name" value="L domain-like"/>
    <property type="match status" value="1"/>
</dbReference>
<dbReference type="InterPro" id="IPR003591">
    <property type="entry name" value="Leu-rich_rpt_typical-subtyp"/>
</dbReference>
<comment type="caution">
    <text evidence="4">The sequence shown here is derived from an EMBL/GenBank/DDBJ whole genome shotgun (WGS) entry which is preliminary data.</text>
</comment>
<dbReference type="PANTHER" id="PTHR24366">
    <property type="entry name" value="IG(IMMUNOGLOBULIN) AND LRR(LEUCINE RICH REPEAT) DOMAINS"/>
    <property type="match status" value="1"/>
</dbReference>
<organism evidence="4 5">
    <name type="scientific">Aromia moschata</name>
    <dbReference type="NCBI Taxonomy" id="1265417"/>
    <lineage>
        <taxon>Eukaryota</taxon>
        <taxon>Metazoa</taxon>
        <taxon>Ecdysozoa</taxon>
        <taxon>Arthropoda</taxon>
        <taxon>Hexapoda</taxon>
        <taxon>Insecta</taxon>
        <taxon>Pterygota</taxon>
        <taxon>Neoptera</taxon>
        <taxon>Endopterygota</taxon>
        <taxon>Coleoptera</taxon>
        <taxon>Polyphaga</taxon>
        <taxon>Cucujiformia</taxon>
        <taxon>Chrysomeloidea</taxon>
        <taxon>Cerambycidae</taxon>
        <taxon>Cerambycinae</taxon>
        <taxon>Callichromatini</taxon>
        <taxon>Aromia</taxon>
    </lineage>
</organism>
<sequence length="515" mass="58268">MQQLKESFCFQMQKAIWAILFLTMAVGFPFVTSSYVTAFELMKCSYGERGSLTATCVNATASYFRNTPYRFDQLDETLRCVNCSLQTLDSGTFDISGNQIKNLDLSGSQIDTMRQRAFVGLIFLENLILSNNHIKSIYPGTFTGVKKIKTIDISDNDLTSLSDDGFLELINLEKMSLVHNAIKTISSRAFNGLAKLKELNLKDNQISELKDALNNLTSLQILNLENNHLVTLNGMEFYNLTSLLELNLSFNKLQSPSIEFQPQSVLRSLYMQNNIIDRIAPKFLKGLHSLEILDLSYNQINEVSQKTLQSLYNLRNLNISNNKLTKFQTGTYSGLPQLELLNCSHNEISDIEITGVFSLHSLHSLDLSYNIISDVDYVGLISRLPRLSYLKLENNHLPCDLEDEMTAYFAEDNFKFVLYDNSLGAMKCVDSPMKKSAHVIPDVVLAEKKQENRGASGAEITIIVLICIVFVSIGFLFYLQFRFYQEIGTSRPNRAQSSTLLIEGESRENDDFLKE</sequence>
<name>A0AAV8Y545_9CUCU</name>
<dbReference type="EMBL" id="JAPWTK010000200">
    <property type="protein sequence ID" value="KAJ8946025.1"/>
    <property type="molecule type" value="Genomic_DNA"/>
</dbReference>
<keyword evidence="3" id="KW-1133">Transmembrane helix</keyword>
<dbReference type="Gene3D" id="3.80.10.10">
    <property type="entry name" value="Ribonuclease Inhibitor"/>
    <property type="match status" value="2"/>
</dbReference>
<dbReference type="InterPro" id="IPR001611">
    <property type="entry name" value="Leu-rich_rpt"/>
</dbReference>
<dbReference type="Proteomes" id="UP001162162">
    <property type="component" value="Unassembled WGS sequence"/>
</dbReference>
<evidence type="ECO:0000313" key="4">
    <source>
        <dbReference type="EMBL" id="KAJ8946025.1"/>
    </source>
</evidence>
<dbReference type="Pfam" id="PF12799">
    <property type="entry name" value="LRR_4"/>
    <property type="match status" value="1"/>
</dbReference>
<evidence type="ECO:0000313" key="5">
    <source>
        <dbReference type="Proteomes" id="UP001162162"/>
    </source>
</evidence>
<feature type="transmembrane region" description="Helical" evidence="3">
    <location>
        <begin position="460"/>
        <end position="481"/>
    </location>
</feature>
<accession>A0AAV8Y545</accession>
<dbReference type="PROSITE" id="PS51450">
    <property type="entry name" value="LRR"/>
    <property type="match status" value="5"/>
</dbReference>
<proteinExistence type="predicted"/>
<dbReference type="InterPro" id="IPR032675">
    <property type="entry name" value="LRR_dom_sf"/>
</dbReference>
<evidence type="ECO:0000256" key="3">
    <source>
        <dbReference type="SAM" id="Phobius"/>
    </source>
</evidence>
<dbReference type="PANTHER" id="PTHR24366:SF96">
    <property type="entry name" value="LEUCINE RICH REPEAT CONTAINING 53"/>
    <property type="match status" value="1"/>
</dbReference>
<dbReference type="Pfam" id="PF13855">
    <property type="entry name" value="LRR_8"/>
    <property type="match status" value="2"/>
</dbReference>
<gene>
    <name evidence="4" type="ORF">NQ318_023273</name>
</gene>
<evidence type="ECO:0000256" key="1">
    <source>
        <dbReference type="ARBA" id="ARBA00022614"/>
    </source>
</evidence>
<dbReference type="SMART" id="SM00369">
    <property type="entry name" value="LRR_TYP"/>
    <property type="match status" value="9"/>
</dbReference>
<keyword evidence="2" id="KW-0677">Repeat</keyword>
<protein>
    <submittedName>
        <fullName evidence="4">Uncharacterized protein</fullName>
    </submittedName>
</protein>
<keyword evidence="1" id="KW-0433">Leucine-rich repeat</keyword>